<gene>
    <name evidence="9" type="ORF">GZA08_14790</name>
</gene>
<dbReference type="InterPro" id="IPR023090">
    <property type="entry name" value="UPF0702_alpha/beta_dom_sf"/>
</dbReference>
<dbReference type="InterPro" id="IPR007353">
    <property type="entry name" value="DUF421"/>
</dbReference>
<keyword evidence="10" id="KW-1185">Reference proteome</keyword>
<evidence type="ECO:0000256" key="2">
    <source>
        <dbReference type="ARBA" id="ARBA00006448"/>
    </source>
</evidence>
<dbReference type="AlphaFoldDB" id="A0A6B2K1B2"/>
<comment type="caution">
    <text evidence="9">The sequence shown here is derived from an EMBL/GenBank/DDBJ whole genome shotgun (WGS) entry which is preliminary data.</text>
</comment>
<evidence type="ECO:0000256" key="5">
    <source>
        <dbReference type="ARBA" id="ARBA00022989"/>
    </source>
</evidence>
<reference evidence="9 10" key="1">
    <citation type="submission" date="2020-02" db="EMBL/GenBank/DDBJ databases">
        <title>Pseudoroseicyclus tamarix, sp. nov., isolated from offshore sediment of a Tamarix chinensis forest.</title>
        <authorList>
            <person name="Gai Y."/>
        </authorList>
    </citation>
    <scope>NUCLEOTIDE SEQUENCE [LARGE SCALE GENOMIC DNA]</scope>
    <source>
        <strain evidence="9 10">CLL3-39</strain>
    </source>
</reference>
<dbReference type="EMBL" id="JAAGAB010000003">
    <property type="protein sequence ID" value="NDV02234.1"/>
    <property type="molecule type" value="Genomic_DNA"/>
</dbReference>
<evidence type="ECO:0000259" key="8">
    <source>
        <dbReference type="Pfam" id="PF04239"/>
    </source>
</evidence>
<evidence type="ECO:0000256" key="6">
    <source>
        <dbReference type="ARBA" id="ARBA00023136"/>
    </source>
</evidence>
<feature type="transmembrane region" description="Helical" evidence="7">
    <location>
        <begin position="58"/>
        <end position="76"/>
    </location>
</feature>
<protein>
    <submittedName>
        <fullName evidence="9">DUF421 domain-containing protein</fullName>
    </submittedName>
</protein>
<evidence type="ECO:0000256" key="1">
    <source>
        <dbReference type="ARBA" id="ARBA00004651"/>
    </source>
</evidence>
<dbReference type="RefSeq" id="WP_163894976.1">
    <property type="nucleotide sequence ID" value="NZ_JAAFYS010000003.1"/>
</dbReference>
<dbReference type="Proteomes" id="UP000474757">
    <property type="component" value="Unassembled WGS sequence"/>
</dbReference>
<keyword evidence="4 7" id="KW-0812">Transmembrane</keyword>
<dbReference type="GO" id="GO:0005886">
    <property type="term" value="C:plasma membrane"/>
    <property type="evidence" value="ECO:0007669"/>
    <property type="project" value="UniProtKB-SubCell"/>
</dbReference>
<dbReference type="PANTHER" id="PTHR34582:SF6">
    <property type="entry name" value="UPF0702 TRANSMEMBRANE PROTEIN YCAP"/>
    <property type="match status" value="1"/>
</dbReference>
<accession>A0A6B2K1B2</accession>
<feature type="transmembrane region" description="Helical" evidence="7">
    <location>
        <begin position="6"/>
        <end position="26"/>
    </location>
</feature>
<comment type="subcellular location">
    <subcellularLocation>
        <location evidence="1">Cell membrane</location>
        <topology evidence="1">Multi-pass membrane protein</topology>
    </subcellularLocation>
</comment>
<dbReference type="Gene3D" id="3.30.240.20">
    <property type="entry name" value="bsu07140 like domains"/>
    <property type="match status" value="1"/>
</dbReference>
<feature type="transmembrane region" description="Helical" evidence="7">
    <location>
        <begin position="33"/>
        <end position="52"/>
    </location>
</feature>
<organism evidence="9 10">
    <name type="scientific">Pseudoroseicyclus tamaricis</name>
    <dbReference type="NCBI Taxonomy" id="2705421"/>
    <lineage>
        <taxon>Bacteria</taxon>
        <taxon>Pseudomonadati</taxon>
        <taxon>Pseudomonadota</taxon>
        <taxon>Alphaproteobacteria</taxon>
        <taxon>Rhodobacterales</taxon>
        <taxon>Paracoccaceae</taxon>
        <taxon>Pseudoroseicyclus</taxon>
    </lineage>
</organism>
<sequence length="170" mass="18147">METFVQVLARGLVTVALVVALTRLNGLRSFSKISAFDFAITVATGSVLATALTTKDAFGPALAALVVLFLVQGLVSRVRVRLSPFRNAVDNTPLLLMENGSFMDENMESAQIARSDLIAKLRESGTVERAKIRAVVLETTGTVSVIYADPGAELAEGLMDGVRRTPRALP</sequence>
<evidence type="ECO:0000313" key="10">
    <source>
        <dbReference type="Proteomes" id="UP000474757"/>
    </source>
</evidence>
<name>A0A6B2K1B2_9RHOB</name>
<proteinExistence type="inferred from homology"/>
<keyword evidence="3" id="KW-1003">Cell membrane</keyword>
<evidence type="ECO:0000256" key="7">
    <source>
        <dbReference type="SAM" id="Phobius"/>
    </source>
</evidence>
<evidence type="ECO:0000256" key="3">
    <source>
        <dbReference type="ARBA" id="ARBA00022475"/>
    </source>
</evidence>
<evidence type="ECO:0000256" key="4">
    <source>
        <dbReference type="ARBA" id="ARBA00022692"/>
    </source>
</evidence>
<evidence type="ECO:0000313" key="9">
    <source>
        <dbReference type="EMBL" id="NDV02234.1"/>
    </source>
</evidence>
<keyword evidence="5 7" id="KW-1133">Transmembrane helix</keyword>
<dbReference type="PANTHER" id="PTHR34582">
    <property type="entry name" value="UPF0702 TRANSMEMBRANE PROTEIN YCAP"/>
    <property type="match status" value="1"/>
</dbReference>
<keyword evidence="6 7" id="KW-0472">Membrane</keyword>
<dbReference type="Pfam" id="PF04239">
    <property type="entry name" value="DUF421"/>
    <property type="match status" value="1"/>
</dbReference>
<feature type="domain" description="YetF C-terminal" evidence="8">
    <location>
        <begin position="83"/>
        <end position="148"/>
    </location>
</feature>
<comment type="similarity">
    <text evidence="2">Belongs to the UPF0702 family.</text>
</comment>